<dbReference type="InterPro" id="IPR000210">
    <property type="entry name" value="BTB/POZ_dom"/>
</dbReference>
<reference evidence="8" key="1">
    <citation type="submission" date="2019-10" db="EMBL/GenBank/DDBJ databases">
        <title>Corvus moneduloides (New Caledonian crow) genome, bCorMon1, primary haplotype.</title>
        <authorList>
            <person name="Rutz C."/>
            <person name="Fungtammasan C."/>
            <person name="Mountcastle J."/>
            <person name="Formenti G."/>
            <person name="Chow W."/>
            <person name="Howe K."/>
            <person name="Steele M.P."/>
            <person name="Fernandes J."/>
            <person name="Gilbert M.T.P."/>
            <person name="Fedrigo O."/>
            <person name="Jarvis E.D."/>
            <person name="Gemmell N."/>
        </authorList>
    </citation>
    <scope>NUCLEOTIDE SEQUENCE [LARGE SCALE GENOMIC DNA]</scope>
</reference>
<dbReference type="PANTHER" id="PTHR46071:SF3">
    <property type="entry name" value="ANKYRIN REPEAT AND BTB_POZ DOMAIN-CONTAINING PROTEIN 2"/>
    <property type="match status" value="1"/>
</dbReference>
<dbReference type="InterPro" id="IPR002110">
    <property type="entry name" value="Ankyrin_rpt"/>
</dbReference>
<dbReference type="PANTHER" id="PTHR46071">
    <property type="entry name" value="ANKYRIN REPEAT AND BTB/POZ DOMAIN-CONTAINING"/>
    <property type="match status" value="1"/>
</dbReference>
<dbReference type="SUPFAM" id="SSF54695">
    <property type="entry name" value="POZ domain"/>
    <property type="match status" value="1"/>
</dbReference>
<dbReference type="Gene3D" id="1.10.20.10">
    <property type="entry name" value="Histone, subunit A"/>
    <property type="match status" value="1"/>
</dbReference>
<dbReference type="InterPro" id="IPR009072">
    <property type="entry name" value="Histone-fold"/>
</dbReference>
<protein>
    <recommendedName>
        <fullName evidence="4">Ankyrin repeat and BTB/POZ domain-containing protein 2</fullName>
    </recommendedName>
</protein>
<dbReference type="AlphaFoldDB" id="A0A8U7MF63"/>
<evidence type="ECO:0000313" key="8">
    <source>
        <dbReference type="Proteomes" id="UP000694553"/>
    </source>
</evidence>
<dbReference type="CDD" id="cd18526">
    <property type="entry name" value="BACK_ABTB2"/>
    <property type="match status" value="1"/>
</dbReference>
<dbReference type="Gene3D" id="3.30.710.10">
    <property type="entry name" value="Potassium Channel Kv1.1, Chain A"/>
    <property type="match status" value="1"/>
</dbReference>
<evidence type="ECO:0000256" key="4">
    <source>
        <dbReference type="ARBA" id="ARBA00071422"/>
    </source>
</evidence>
<dbReference type="GO" id="GO:0046982">
    <property type="term" value="F:protein heterodimerization activity"/>
    <property type="evidence" value="ECO:0007669"/>
    <property type="project" value="InterPro"/>
</dbReference>
<dbReference type="PROSITE" id="PS50297">
    <property type="entry name" value="ANK_REP_REGION"/>
    <property type="match status" value="3"/>
</dbReference>
<evidence type="ECO:0000259" key="6">
    <source>
        <dbReference type="PROSITE" id="PS50097"/>
    </source>
</evidence>
<evidence type="ECO:0000256" key="2">
    <source>
        <dbReference type="ARBA" id="ARBA00023043"/>
    </source>
</evidence>
<dbReference type="Pfam" id="PF00651">
    <property type="entry name" value="BTB"/>
    <property type="match status" value="1"/>
</dbReference>
<dbReference type="InterPro" id="IPR036770">
    <property type="entry name" value="Ankyrin_rpt-contain_sf"/>
</dbReference>
<dbReference type="OMA" id="LQCNGST"/>
<dbReference type="FunFam" id="1.25.40.20:FF:000045">
    <property type="entry name" value="Ankyrin repeat and BTB/POZ domain-containing protein 2"/>
    <property type="match status" value="1"/>
</dbReference>
<comment type="function">
    <text evidence="3">May be involved in the initiation of hepatocyte growth.</text>
</comment>
<feature type="compositionally biased region" description="Low complexity" evidence="5">
    <location>
        <begin position="277"/>
        <end position="286"/>
    </location>
</feature>
<evidence type="ECO:0000313" key="7">
    <source>
        <dbReference type="Ensembl" id="ENSCMUP00000034113.1"/>
    </source>
</evidence>
<dbReference type="SUPFAM" id="SSF47113">
    <property type="entry name" value="Histone-fold"/>
    <property type="match status" value="2"/>
</dbReference>
<dbReference type="FunFam" id="3.30.710.10:FF:000030">
    <property type="entry name" value="Ankyrin repeat and BTB/POZ domain-containing protein BTBD11"/>
    <property type="match status" value="1"/>
</dbReference>
<organism evidence="7 8">
    <name type="scientific">Corvus moneduloides</name>
    <name type="common">New Caledonian crow</name>
    <dbReference type="NCBI Taxonomy" id="1196302"/>
    <lineage>
        <taxon>Eukaryota</taxon>
        <taxon>Metazoa</taxon>
        <taxon>Chordata</taxon>
        <taxon>Craniata</taxon>
        <taxon>Vertebrata</taxon>
        <taxon>Euteleostomi</taxon>
        <taxon>Archelosauria</taxon>
        <taxon>Archosauria</taxon>
        <taxon>Dinosauria</taxon>
        <taxon>Saurischia</taxon>
        <taxon>Theropoda</taxon>
        <taxon>Coelurosauria</taxon>
        <taxon>Aves</taxon>
        <taxon>Neognathae</taxon>
        <taxon>Neoaves</taxon>
        <taxon>Telluraves</taxon>
        <taxon>Australaves</taxon>
        <taxon>Passeriformes</taxon>
        <taxon>Corvoidea</taxon>
        <taxon>Corvidae</taxon>
        <taxon>Corvus</taxon>
    </lineage>
</organism>
<dbReference type="Pfam" id="PF12796">
    <property type="entry name" value="Ank_2"/>
    <property type="match status" value="1"/>
</dbReference>
<evidence type="ECO:0000256" key="3">
    <source>
        <dbReference type="ARBA" id="ARBA00056228"/>
    </source>
</evidence>
<name>A0A8U7MF63_CORMO</name>
<dbReference type="SMART" id="SM00225">
    <property type="entry name" value="BTB"/>
    <property type="match status" value="1"/>
</dbReference>
<dbReference type="InterPro" id="IPR052089">
    <property type="entry name" value="Ankyrin-BTB/POZ_domain"/>
</dbReference>
<dbReference type="Proteomes" id="UP000694553">
    <property type="component" value="Unassembled WGS sequence"/>
</dbReference>
<feature type="compositionally biased region" description="Gly residues" evidence="5">
    <location>
        <begin position="266"/>
        <end position="276"/>
    </location>
</feature>
<keyword evidence="2" id="KW-0040">ANK repeat</keyword>
<dbReference type="Pfam" id="PF26281">
    <property type="entry name" value="Histone_ABTB"/>
    <property type="match status" value="1"/>
</dbReference>
<dbReference type="Ensembl" id="ENSCMUT00000031137.1">
    <property type="protein sequence ID" value="ENSCMUP00000034113.1"/>
    <property type="gene ID" value="ENSCMUG00000003683.2"/>
</dbReference>
<keyword evidence="8" id="KW-1185">Reference proteome</keyword>
<dbReference type="Gene3D" id="1.25.40.20">
    <property type="entry name" value="Ankyrin repeat-containing domain"/>
    <property type="match status" value="1"/>
</dbReference>
<evidence type="ECO:0000256" key="1">
    <source>
        <dbReference type="ARBA" id="ARBA00022737"/>
    </source>
</evidence>
<dbReference type="Pfam" id="PF00023">
    <property type="entry name" value="Ank"/>
    <property type="match status" value="1"/>
</dbReference>
<dbReference type="InterPro" id="IPR011333">
    <property type="entry name" value="SKP1/BTB/POZ_sf"/>
</dbReference>
<dbReference type="InterPro" id="IPR059008">
    <property type="entry name" value="ABTB2/3_histone"/>
</dbReference>
<dbReference type="PROSITE" id="PS50097">
    <property type="entry name" value="BTB"/>
    <property type="match status" value="1"/>
</dbReference>
<dbReference type="SUPFAM" id="SSF48403">
    <property type="entry name" value="Ankyrin repeat"/>
    <property type="match status" value="1"/>
</dbReference>
<dbReference type="SMART" id="SM00248">
    <property type="entry name" value="ANK"/>
    <property type="match status" value="5"/>
</dbReference>
<accession>A0A8U7MF63</accession>
<feature type="domain" description="BTB" evidence="6">
    <location>
        <begin position="882"/>
        <end position="953"/>
    </location>
</feature>
<feature type="region of interest" description="Disordered" evidence="5">
    <location>
        <begin position="266"/>
        <end position="291"/>
    </location>
</feature>
<reference evidence="7" key="2">
    <citation type="submission" date="2025-08" db="UniProtKB">
        <authorList>
            <consortium name="Ensembl"/>
        </authorList>
    </citation>
    <scope>IDENTIFICATION</scope>
</reference>
<dbReference type="FunFam" id="1.10.20.10:FF:000057">
    <property type="entry name" value="ankyrin repeat and BTB/POZ domain-containing protein 2"/>
    <property type="match status" value="1"/>
</dbReference>
<reference evidence="7" key="3">
    <citation type="submission" date="2025-09" db="UniProtKB">
        <authorList>
            <consortium name="Ensembl"/>
        </authorList>
    </citation>
    <scope>IDENTIFICATION</scope>
</reference>
<keyword evidence="1" id="KW-0677">Repeat</keyword>
<sequence>MAERSSPSTLKTLEDLTLDSGYGAGDSCRSLSLSSSKSNSQAFTSSQHRGNWWYYSGSMNSRNNSWDTVNTVLPEDPEVADIFSKCPKLPDLEEYPWTDEDIGRILRKGKADGHGRSFSQEAVRRLSQLLRRALIRVSREAQRLSVMHSKCTRFEVQSAIKLIQSWALAESCVLATVKALSLYSMSAGDGLRKGKSARCGLTFSVGRFFRWMVDTRISVRIHEYAAISLTACMENLVEEIKARVLASQSPDGGTILCSSREGNGAGKGSGVAGGAQPGAEEAQGGPSDCPQLPDRKVQRGWALKARVLHPSWRDLLFHTCGLICKRSAVCSAPGVLSLPAYFSPYHDGSVCSDGRADAYAQLELRTLEQSLLATCVGSISELSDLVSRAMHHMQCLNTIRPGMSPVRQTRQQQPISWSPDALHTLYYFLRCPQMESMENPNLDPPRMTLSNERPFMLLPPLMEWMRVAITYAEHRRSLTVDSDDIRQTARLLLPGLDCEPRQLKPECCFSSFRRLDAKAATEKFQQDLGFRMLNCGRTDLINQAIDALGPDGVNTMDDQGMTPLMYACAAGDEAMVQMLIDAGANLDIPVPSTSPRYPSVHPDSRHWTALTFAVLHGHISVVQLLLDAGAHVEGSAVNTGEDNYAETPLQLASAAGNYELVSLLLSRGADPLLSMLEVNGMSSSLHEDMNCFSHSAAHGHRNVLRKLLTQPQQVKGDVLSLEEILAEGVESDTSSQGSSSEGQVRLCKTRMKALQEAMYYSAEHGYVDITMELRALGVPWKLHVWIESLRTTFYQSRYSVVQTLLREFVTIKEEDYNEELVSEGLQLMFDILKTSKNDSINQQLASIFTHCYGSSPIPSIPEIRKTLPARLDPHFLNNKEMSDVTFLVEGKLFYAHKVLLVTASNRTRFPSAQEGEHSHQQPLVTAVITPCLAFFPFQMLMQYLYYGGTESMEIPTTDILELLSAASLFQLDGLQRHCEILCAQTISMDNSVNIYKYAKIHNAPELASFCEGFFLKHMSSLLEQDSFKQLIYGRNSKVQGLDPLRDLQAALAGRLHSVYVTSRV</sequence>
<proteinExistence type="predicted"/>
<evidence type="ECO:0000256" key="5">
    <source>
        <dbReference type="SAM" id="MobiDB-lite"/>
    </source>
</evidence>
<dbReference type="PROSITE" id="PS50088">
    <property type="entry name" value="ANK_REPEAT"/>
    <property type="match status" value="3"/>
</dbReference>
<gene>
    <name evidence="7" type="primary">ABTB2</name>
</gene>